<keyword evidence="7" id="KW-1185">Reference proteome</keyword>
<dbReference type="EMBL" id="JAHKNI010000003">
    <property type="protein sequence ID" value="MBU3062040.1"/>
    <property type="molecule type" value="Genomic_DNA"/>
</dbReference>
<dbReference type="Pfam" id="PF00440">
    <property type="entry name" value="TetR_N"/>
    <property type="match status" value="1"/>
</dbReference>
<evidence type="ECO:0000256" key="3">
    <source>
        <dbReference type="ARBA" id="ARBA00023163"/>
    </source>
</evidence>
<keyword evidence="3" id="KW-0804">Transcription</keyword>
<dbReference type="SUPFAM" id="SSF46689">
    <property type="entry name" value="Homeodomain-like"/>
    <property type="match status" value="1"/>
</dbReference>
<dbReference type="Gene3D" id="1.10.357.10">
    <property type="entry name" value="Tetracycline Repressor, domain 2"/>
    <property type="match status" value="1"/>
</dbReference>
<comment type="caution">
    <text evidence="6">The sequence shown here is derived from an EMBL/GenBank/DDBJ whole genome shotgun (WGS) entry which is preliminary data.</text>
</comment>
<dbReference type="PANTHER" id="PTHR30055">
    <property type="entry name" value="HTH-TYPE TRANSCRIPTIONAL REGULATOR RUTR"/>
    <property type="match status" value="1"/>
</dbReference>
<dbReference type="Gene3D" id="1.10.10.60">
    <property type="entry name" value="Homeodomain-like"/>
    <property type="match status" value="1"/>
</dbReference>
<keyword evidence="1" id="KW-0805">Transcription regulation</keyword>
<accession>A0ABS6AWX5</accession>
<dbReference type="PROSITE" id="PS50977">
    <property type="entry name" value="HTH_TETR_2"/>
    <property type="match status" value="1"/>
</dbReference>
<keyword evidence="2 4" id="KW-0238">DNA-binding</keyword>
<dbReference type="Proteomes" id="UP000733379">
    <property type="component" value="Unassembled WGS sequence"/>
</dbReference>
<evidence type="ECO:0000259" key="5">
    <source>
        <dbReference type="PROSITE" id="PS50977"/>
    </source>
</evidence>
<dbReference type="RefSeq" id="WP_215916940.1">
    <property type="nucleotide sequence ID" value="NZ_JAHKNI010000003.1"/>
</dbReference>
<evidence type="ECO:0000256" key="4">
    <source>
        <dbReference type="PROSITE-ProRule" id="PRU00335"/>
    </source>
</evidence>
<reference evidence="6 7" key="1">
    <citation type="submission" date="2021-06" db="EMBL/GenBank/DDBJ databases">
        <title>Actinomycetes sequencing.</title>
        <authorList>
            <person name="Shan Q."/>
        </authorList>
    </citation>
    <scope>NUCLEOTIDE SEQUENCE [LARGE SCALE GENOMIC DNA]</scope>
    <source>
        <strain evidence="6 7">NEAU-G5</strain>
    </source>
</reference>
<gene>
    <name evidence="6" type="ORF">KO481_10950</name>
</gene>
<dbReference type="Pfam" id="PF17754">
    <property type="entry name" value="TetR_C_14"/>
    <property type="match status" value="1"/>
</dbReference>
<proteinExistence type="predicted"/>
<sequence>MADNQPLGLRERKKLDTRKALSDAALDLMVERGLENVVREDIAARAGVSVRTFNNYFSSKYDALTYRQIERVRHSAELLRTRPAGEPLWTALTEALLEPLTSDGAGYGTPTPAILAETRKLLAVPEVYSVVGSPAGEELLAAVADRTSTTPADLYPKLVAATINAAYVTAIDVYVHSDPPELITTILRRALTELARGLPDPSVPPTA</sequence>
<dbReference type="InterPro" id="IPR001647">
    <property type="entry name" value="HTH_TetR"/>
</dbReference>
<feature type="DNA-binding region" description="H-T-H motif" evidence="4">
    <location>
        <begin position="38"/>
        <end position="57"/>
    </location>
</feature>
<dbReference type="InterPro" id="IPR041347">
    <property type="entry name" value="MftR_C"/>
</dbReference>
<dbReference type="InterPro" id="IPR009057">
    <property type="entry name" value="Homeodomain-like_sf"/>
</dbReference>
<evidence type="ECO:0000313" key="6">
    <source>
        <dbReference type="EMBL" id="MBU3062040.1"/>
    </source>
</evidence>
<feature type="domain" description="HTH tetR-type" evidence="5">
    <location>
        <begin position="15"/>
        <end position="75"/>
    </location>
</feature>
<evidence type="ECO:0000313" key="7">
    <source>
        <dbReference type="Proteomes" id="UP000733379"/>
    </source>
</evidence>
<evidence type="ECO:0000256" key="1">
    <source>
        <dbReference type="ARBA" id="ARBA00023015"/>
    </source>
</evidence>
<dbReference type="InterPro" id="IPR050109">
    <property type="entry name" value="HTH-type_TetR-like_transc_reg"/>
</dbReference>
<protein>
    <submittedName>
        <fullName evidence="6">TetR family transcriptional regulator</fullName>
    </submittedName>
</protein>
<dbReference type="PANTHER" id="PTHR30055:SF238">
    <property type="entry name" value="MYCOFACTOCIN BIOSYNTHESIS TRANSCRIPTIONAL REGULATOR MFTR-RELATED"/>
    <property type="match status" value="1"/>
</dbReference>
<organism evidence="6 7">
    <name type="scientific">Nocardia albiluteola</name>
    <dbReference type="NCBI Taxonomy" id="2842303"/>
    <lineage>
        <taxon>Bacteria</taxon>
        <taxon>Bacillati</taxon>
        <taxon>Actinomycetota</taxon>
        <taxon>Actinomycetes</taxon>
        <taxon>Mycobacteriales</taxon>
        <taxon>Nocardiaceae</taxon>
        <taxon>Nocardia</taxon>
    </lineage>
</organism>
<evidence type="ECO:0000256" key="2">
    <source>
        <dbReference type="ARBA" id="ARBA00023125"/>
    </source>
</evidence>
<name>A0ABS6AWX5_9NOCA</name>
<dbReference type="PRINTS" id="PR00455">
    <property type="entry name" value="HTHTETR"/>
</dbReference>